<sequence length="114" mass="12455">MQERKLDLPEPTMPQTATLIPPCTFICIPDNVGLDEEGSQQKAPFLISKAKFVICRGRIIVASSCNSSSCRNPEIRSRETFVCAIIDTRSGKFLSGSCNILKVARAERTPPAVS</sequence>
<reference evidence="1" key="1">
    <citation type="submission" date="2018-02" db="EMBL/GenBank/DDBJ databases">
        <title>Rhizophora mucronata_Transcriptome.</title>
        <authorList>
            <person name="Meera S.P."/>
            <person name="Sreeshan A."/>
            <person name="Augustine A."/>
        </authorList>
    </citation>
    <scope>NUCLEOTIDE SEQUENCE</scope>
    <source>
        <tissue evidence="1">Leaf</tissue>
    </source>
</reference>
<organism evidence="1">
    <name type="scientific">Rhizophora mucronata</name>
    <name type="common">Asiatic mangrove</name>
    <dbReference type="NCBI Taxonomy" id="61149"/>
    <lineage>
        <taxon>Eukaryota</taxon>
        <taxon>Viridiplantae</taxon>
        <taxon>Streptophyta</taxon>
        <taxon>Embryophyta</taxon>
        <taxon>Tracheophyta</taxon>
        <taxon>Spermatophyta</taxon>
        <taxon>Magnoliopsida</taxon>
        <taxon>eudicotyledons</taxon>
        <taxon>Gunneridae</taxon>
        <taxon>Pentapetalae</taxon>
        <taxon>rosids</taxon>
        <taxon>fabids</taxon>
        <taxon>Malpighiales</taxon>
        <taxon>Rhizophoraceae</taxon>
        <taxon>Rhizophora</taxon>
    </lineage>
</organism>
<name>A0A2P2KAC6_RHIMU</name>
<dbReference type="EMBL" id="GGEC01022158">
    <property type="protein sequence ID" value="MBX02642.1"/>
    <property type="molecule type" value="Transcribed_RNA"/>
</dbReference>
<evidence type="ECO:0000313" key="1">
    <source>
        <dbReference type="EMBL" id="MBX02642.1"/>
    </source>
</evidence>
<accession>A0A2P2KAC6</accession>
<proteinExistence type="predicted"/>
<dbReference type="AlphaFoldDB" id="A0A2P2KAC6"/>
<protein>
    <submittedName>
        <fullName evidence="1">ABC transporter C family member 5-like</fullName>
    </submittedName>
</protein>